<name>A0A316TYP0_9BASI</name>
<dbReference type="OrthoDB" id="10256055at2759"/>
<organism evidence="2 3">
    <name type="scientific">Pseudomicrostroma glucosiphilum</name>
    <dbReference type="NCBI Taxonomy" id="1684307"/>
    <lineage>
        <taxon>Eukaryota</taxon>
        <taxon>Fungi</taxon>
        <taxon>Dikarya</taxon>
        <taxon>Basidiomycota</taxon>
        <taxon>Ustilaginomycotina</taxon>
        <taxon>Exobasidiomycetes</taxon>
        <taxon>Microstromatales</taxon>
        <taxon>Microstromatales incertae sedis</taxon>
        <taxon>Pseudomicrostroma</taxon>
    </lineage>
</organism>
<sequence length="406" mass="44917">MSTSMTETTTTRVRRAPNKGLVPEPRFDPAEHLAYQPPTEQLTMERLGLGHVPTPSPIGVTSPFPLASLSAVTALRNSVLQPQVLDGYMTASALAGPHCQLRGMAPHAAKFVYDFWTHPTTMRHLCEAAGEDLIPVFELELGHTNIQVPKGKSREDYVRTLHPDPFHNTPAMDPPADSDPNLSASSDEDTPMVVDFHRDAYPWVAVLMLSDVSSMIGGETALRLGSGELFKARGPALGSCVMMQGGYISHAALPCRPHPSLKGADAKAAVNERITMVTSFRKRSAFGWRDVSNLENIRSCSNWNELYAQWVTSRVSILEEKLSGFRRVLEARRREVEAEHGVVGGLQRPVVSMQEFEALKRDVEDHLERALQEMLPYGHDSDRFTPIAPARDSAEQKTIGYSREKL</sequence>
<accession>A0A316TYP0</accession>
<feature type="region of interest" description="Disordered" evidence="1">
    <location>
        <begin position="161"/>
        <end position="188"/>
    </location>
</feature>
<gene>
    <name evidence="2" type="ORF">BCV69DRAFT_279327</name>
</gene>
<dbReference type="GeneID" id="37012971"/>
<dbReference type="Proteomes" id="UP000245942">
    <property type="component" value="Unassembled WGS sequence"/>
</dbReference>
<reference evidence="2 3" key="1">
    <citation type="journal article" date="2018" name="Mol. Biol. Evol.">
        <title>Broad Genomic Sampling Reveals a Smut Pathogenic Ancestry of the Fungal Clade Ustilaginomycotina.</title>
        <authorList>
            <person name="Kijpornyongpan T."/>
            <person name="Mondo S.J."/>
            <person name="Barry K."/>
            <person name="Sandor L."/>
            <person name="Lee J."/>
            <person name="Lipzen A."/>
            <person name="Pangilinan J."/>
            <person name="LaButti K."/>
            <person name="Hainaut M."/>
            <person name="Henrissat B."/>
            <person name="Grigoriev I.V."/>
            <person name="Spatafora J.W."/>
            <person name="Aime M.C."/>
        </authorList>
    </citation>
    <scope>NUCLEOTIDE SEQUENCE [LARGE SCALE GENOMIC DNA]</scope>
    <source>
        <strain evidence="2 3">MCA 4718</strain>
    </source>
</reference>
<evidence type="ECO:0008006" key="4">
    <source>
        <dbReference type="Google" id="ProtNLM"/>
    </source>
</evidence>
<feature type="region of interest" description="Disordered" evidence="1">
    <location>
        <begin position="1"/>
        <end position="31"/>
    </location>
</feature>
<evidence type="ECO:0000313" key="3">
    <source>
        <dbReference type="Proteomes" id="UP000245942"/>
    </source>
</evidence>
<evidence type="ECO:0000313" key="2">
    <source>
        <dbReference type="EMBL" id="PWN17838.1"/>
    </source>
</evidence>
<keyword evidence="3" id="KW-1185">Reference proteome</keyword>
<protein>
    <recommendedName>
        <fullName evidence="4">Fe2OG dioxygenase domain-containing protein</fullName>
    </recommendedName>
</protein>
<dbReference type="STRING" id="1684307.A0A316TYP0"/>
<feature type="region of interest" description="Disordered" evidence="1">
    <location>
        <begin position="382"/>
        <end position="406"/>
    </location>
</feature>
<dbReference type="RefSeq" id="XP_025344998.1">
    <property type="nucleotide sequence ID" value="XM_025491237.1"/>
</dbReference>
<dbReference type="AlphaFoldDB" id="A0A316TYP0"/>
<dbReference type="PANTHER" id="PTHR41677:SF1">
    <property type="entry name" value="FE2OG DIOXYGENASE DOMAIN-CONTAINING PROTEIN"/>
    <property type="match status" value="1"/>
</dbReference>
<evidence type="ECO:0000256" key="1">
    <source>
        <dbReference type="SAM" id="MobiDB-lite"/>
    </source>
</evidence>
<dbReference type="PANTHER" id="PTHR41677">
    <property type="entry name" value="YALI0B19030P"/>
    <property type="match status" value="1"/>
</dbReference>
<proteinExistence type="predicted"/>
<dbReference type="EMBL" id="KZ819340">
    <property type="protein sequence ID" value="PWN17838.1"/>
    <property type="molecule type" value="Genomic_DNA"/>
</dbReference>
<feature type="compositionally biased region" description="Low complexity" evidence="1">
    <location>
        <begin position="1"/>
        <end position="11"/>
    </location>
</feature>